<dbReference type="InterPro" id="IPR051313">
    <property type="entry name" value="Bact_iron-sidero_bind"/>
</dbReference>
<feature type="domain" description="Fe/B12 periplasmic-binding" evidence="5">
    <location>
        <begin position="64"/>
        <end position="321"/>
    </location>
</feature>
<keyword evidence="7" id="KW-1185">Reference proteome</keyword>
<comment type="similarity">
    <text evidence="2">Belongs to the bacterial solute-binding protein 8 family.</text>
</comment>
<dbReference type="AlphaFoldDB" id="A0A8K1ZYM3"/>
<keyword evidence="4" id="KW-0732">Signal</keyword>
<evidence type="ECO:0000259" key="5">
    <source>
        <dbReference type="PROSITE" id="PS50983"/>
    </source>
</evidence>
<dbReference type="CDD" id="cd01146">
    <property type="entry name" value="FhuD"/>
    <property type="match status" value="1"/>
</dbReference>
<dbReference type="PANTHER" id="PTHR30532:SF25">
    <property type="entry name" value="IRON(III) DICITRATE-BINDING PERIPLASMIC PROTEIN"/>
    <property type="match status" value="1"/>
</dbReference>
<dbReference type="Proteomes" id="UP000607397">
    <property type="component" value="Unassembled WGS sequence"/>
</dbReference>
<evidence type="ECO:0000256" key="3">
    <source>
        <dbReference type="ARBA" id="ARBA00022448"/>
    </source>
</evidence>
<evidence type="ECO:0000313" key="7">
    <source>
        <dbReference type="Proteomes" id="UP000607397"/>
    </source>
</evidence>
<comment type="subcellular location">
    <subcellularLocation>
        <location evidence="1">Cell envelope</location>
    </subcellularLocation>
</comment>
<keyword evidence="3" id="KW-0813">Transport</keyword>
<dbReference type="GO" id="GO:0030288">
    <property type="term" value="C:outer membrane-bounded periplasmic space"/>
    <property type="evidence" value="ECO:0007669"/>
    <property type="project" value="TreeGrafter"/>
</dbReference>
<dbReference type="Gene3D" id="3.40.50.1980">
    <property type="entry name" value="Nitrogenase molybdenum iron protein domain"/>
    <property type="match status" value="2"/>
</dbReference>
<dbReference type="PROSITE" id="PS50983">
    <property type="entry name" value="FE_B12_PBP"/>
    <property type="match status" value="1"/>
</dbReference>
<evidence type="ECO:0000313" key="6">
    <source>
        <dbReference type="EMBL" id="NCJ07710.1"/>
    </source>
</evidence>
<name>A0A8K1ZYM3_9CYAN</name>
<gene>
    <name evidence="6" type="ORF">GS597_14560</name>
</gene>
<evidence type="ECO:0000256" key="1">
    <source>
        <dbReference type="ARBA" id="ARBA00004196"/>
    </source>
</evidence>
<comment type="caution">
    <text evidence="6">The sequence shown here is derived from an EMBL/GenBank/DDBJ whole genome shotgun (WGS) entry which is preliminary data.</text>
</comment>
<sequence length="322" mass="36482">MQLKFFWQKIHSLFLLILILGLIITCQHKTLEKSAPSARYSTTEDCRTISHSMGETCVPNEPQKVVVLTHLDNTLTLGIKPIGASTKNDNKFSSLLIEQTKEIENVGLLGEPSLEKLVQLNPDLIVLAYPRQIYTQLSEIAPTVLFWDQDEAYENWKDIFNAYANVLGKTKEANEILNDYQQRVIDFRNAMGDRLSNTEVSIVNFFANDVRLYLKQSFAGQILEEVGLPRPPEQDKDEWSVEHLSLEAIPQMAGDVIFLTLGGHEQSKLDQFTSHPLWSQLEAVQKGRVYEVSSRVWIGGETPVAANLVLDDLFKYLISDSQ</sequence>
<reference evidence="6" key="1">
    <citation type="submission" date="2019-12" db="EMBL/GenBank/DDBJ databases">
        <title>High-Quality draft genome sequences of three cyanobacteria isolated from the limestone walls of the Old Cathedral of Coimbra.</title>
        <authorList>
            <person name="Tiago I."/>
            <person name="Soares F."/>
            <person name="Portugal A."/>
        </authorList>
    </citation>
    <scope>NUCLEOTIDE SEQUENCE [LARGE SCALE GENOMIC DNA]</scope>
    <source>
        <strain evidence="6">C</strain>
    </source>
</reference>
<dbReference type="PANTHER" id="PTHR30532">
    <property type="entry name" value="IRON III DICITRATE-BINDING PERIPLASMIC PROTEIN"/>
    <property type="match status" value="1"/>
</dbReference>
<dbReference type="GO" id="GO:1901678">
    <property type="term" value="P:iron coordination entity transport"/>
    <property type="evidence" value="ECO:0007669"/>
    <property type="project" value="UniProtKB-ARBA"/>
</dbReference>
<dbReference type="Pfam" id="PF01497">
    <property type="entry name" value="Peripla_BP_2"/>
    <property type="match status" value="1"/>
</dbReference>
<dbReference type="InterPro" id="IPR002491">
    <property type="entry name" value="ABC_transptr_periplasmic_BD"/>
</dbReference>
<organism evidence="6 7">
    <name type="scientific">Petrachloros mirabilis ULC683</name>
    <dbReference type="NCBI Taxonomy" id="2781853"/>
    <lineage>
        <taxon>Bacteria</taxon>
        <taxon>Bacillati</taxon>
        <taxon>Cyanobacteriota</taxon>
        <taxon>Cyanophyceae</taxon>
        <taxon>Synechococcales</taxon>
        <taxon>Petrachlorosaceae</taxon>
        <taxon>Petrachloros</taxon>
        <taxon>Petrachloros mirabilis</taxon>
    </lineage>
</organism>
<dbReference type="RefSeq" id="WP_161826188.1">
    <property type="nucleotide sequence ID" value="NZ_WVIC01000031.1"/>
</dbReference>
<dbReference type="SUPFAM" id="SSF53807">
    <property type="entry name" value="Helical backbone' metal receptor"/>
    <property type="match status" value="1"/>
</dbReference>
<dbReference type="EMBL" id="WVIC01000031">
    <property type="protein sequence ID" value="NCJ07710.1"/>
    <property type="molecule type" value="Genomic_DNA"/>
</dbReference>
<accession>A0A8K1ZYM3</accession>
<protein>
    <submittedName>
        <fullName evidence="6">ABC transporter substrate-binding protein</fullName>
    </submittedName>
</protein>
<evidence type="ECO:0000256" key="2">
    <source>
        <dbReference type="ARBA" id="ARBA00008814"/>
    </source>
</evidence>
<proteinExistence type="inferred from homology"/>
<evidence type="ECO:0000256" key="4">
    <source>
        <dbReference type="ARBA" id="ARBA00022729"/>
    </source>
</evidence>